<name>A0A0E9TRG2_ANGAN</name>
<dbReference type="EMBL" id="GBXM01052298">
    <property type="protein sequence ID" value="JAH56279.1"/>
    <property type="molecule type" value="Transcribed_RNA"/>
</dbReference>
<reference evidence="1" key="1">
    <citation type="submission" date="2014-11" db="EMBL/GenBank/DDBJ databases">
        <authorList>
            <person name="Amaro Gonzalez C."/>
        </authorList>
    </citation>
    <scope>NUCLEOTIDE SEQUENCE</scope>
</reference>
<accession>A0A0E9TRG2</accession>
<organism evidence="1">
    <name type="scientific">Anguilla anguilla</name>
    <name type="common">European freshwater eel</name>
    <name type="synonym">Muraena anguilla</name>
    <dbReference type="NCBI Taxonomy" id="7936"/>
    <lineage>
        <taxon>Eukaryota</taxon>
        <taxon>Metazoa</taxon>
        <taxon>Chordata</taxon>
        <taxon>Craniata</taxon>
        <taxon>Vertebrata</taxon>
        <taxon>Euteleostomi</taxon>
        <taxon>Actinopterygii</taxon>
        <taxon>Neopterygii</taxon>
        <taxon>Teleostei</taxon>
        <taxon>Anguilliformes</taxon>
        <taxon>Anguillidae</taxon>
        <taxon>Anguilla</taxon>
    </lineage>
</organism>
<dbReference type="AlphaFoldDB" id="A0A0E9TRG2"/>
<evidence type="ECO:0000313" key="1">
    <source>
        <dbReference type="EMBL" id="JAH56279.1"/>
    </source>
</evidence>
<sequence length="31" mass="3501">MACILQYITLFSNSKYFTVIRGKLSSTTTNV</sequence>
<protein>
    <submittedName>
        <fullName evidence="1">Uncharacterized protein</fullName>
    </submittedName>
</protein>
<reference evidence="1" key="2">
    <citation type="journal article" date="2015" name="Fish Shellfish Immunol.">
        <title>Early steps in the European eel (Anguilla anguilla)-Vibrio vulnificus interaction in the gills: Role of the RtxA13 toxin.</title>
        <authorList>
            <person name="Callol A."/>
            <person name="Pajuelo D."/>
            <person name="Ebbesson L."/>
            <person name="Teles M."/>
            <person name="MacKenzie S."/>
            <person name="Amaro C."/>
        </authorList>
    </citation>
    <scope>NUCLEOTIDE SEQUENCE</scope>
</reference>
<proteinExistence type="predicted"/>